<protein>
    <submittedName>
        <fullName evidence="2">DUF4055 domain-containing protein</fullName>
    </submittedName>
</protein>
<gene>
    <name evidence="2" type="ORF">IHV77_09920</name>
</gene>
<evidence type="ECO:0000313" key="2">
    <source>
        <dbReference type="EMBL" id="QPB42214.1"/>
    </source>
</evidence>
<reference evidence="2 3" key="1">
    <citation type="submission" date="2020-10" db="EMBL/GenBank/DDBJ databases">
        <title>Genome Sequencing of Rodentibacter spp. strain DSM111151.</title>
        <authorList>
            <person name="Benga L."/>
            <person name="Lautwein T."/>
        </authorList>
    </citation>
    <scope>NUCLEOTIDE SEQUENCE [LARGE SCALE GENOMIC DNA]</scope>
    <source>
        <strain evidence="2 3">DSM 111151</strain>
    </source>
</reference>
<keyword evidence="3" id="KW-1185">Reference proteome</keyword>
<accession>A0ABX6UWR3</accession>
<dbReference type="Proteomes" id="UP000663069">
    <property type="component" value="Chromosome"/>
</dbReference>
<sequence length="463" mass="52110">MSDVSTVSSEMAALHKQIQLIDDLLGGTAQMRHRREKYLPQMELESDKSYRNRLNRSTLYPALSETLSQMCGRVFFKAISTENIHATLQQNFLPDVDAQGNNLDVFSARWFYSALAYGVSYVLVDYTRTENVKTLADEKAAGARPYLVEIKPQSVLGFKTAIINGKQQLTQFRYKENVIEDDGEFAVKTVEQICVYEIGRVRKYRKQQNGWQLVEDLQLFAQNRPLAYIPIVAFSTNKKGFMLGETPLLELAYLNIKHFQSQSDQDNILNTARVPLLVRVGINNEHPVKIGGSLIDVPQNGDLRYVEHSGNAITAGQESLKELESQMRVAGAKLLDKTVLAMTDSQARDEQGKEISQLRLYANQFEDALDLALEYVGNWLGIQQVGSVEISGNIDSDFDPNQSMDTVIKLQNAGTLSKQTTFEEAKRRGLISDNLQWEDEQARLDAEGLGLSDENQFSTETDT</sequence>
<feature type="domain" description="DUF4055" evidence="1">
    <location>
        <begin position="247"/>
        <end position="379"/>
    </location>
</feature>
<dbReference type="Pfam" id="PF13264">
    <property type="entry name" value="DUF4055"/>
    <property type="match status" value="1"/>
</dbReference>
<proteinExistence type="predicted"/>
<dbReference type="InterPro" id="IPR025129">
    <property type="entry name" value="DUF4055"/>
</dbReference>
<name>A0ABX6UWR3_9PAST</name>
<organism evidence="2 3">
    <name type="scientific">Rodentibacter haemolyticus</name>
    <dbReference type="NCBI Taxonomy" id="2778911"/>
    <lineage>
        <taxon>Bacteria</taxon>
        <taxon>Pseudomonadati</taxon>
        <taxon>Pseudomonadota</taxon>
        <taxon>Gammaproteobacteria</taxon>
        <taxon>Pasteurellales</taxon>
        <taxon>Pasteurellaceae</taxon>
        <taxon>Rodentibacter</taxon>
    </lineage>
</organism>
<dbReference type="EMBL" id="CP063056">
    <property type="protein sequence ID" value="QPB42214.1"/>
    <property type="molecule type" value="Genomic_DNA"/>
</dbReference>
<dbReference type="RefSeq" id="WP_194811796.1">
    <property type="nucleotide sequence ID" value="NZ_CP063056.1"/>
</dbReference>
<evidence type="ECO:0000259" key="1">
    <source>
        <dbReference type="Pfam" id="PF13264"/>
    </source>
</evidence>
<evidence type="ECO:0000313" key="3">
    <source>
        <dbReference type="Proteomes" id="UP000663069"/>
    </source>
</evidence>